<dbReference type="PANTHER" id="PTHR46882">
    <property type="entry name" value="PLECKSTRIN HOMOLOGY DOMAIN-CONTAINING FAMILY N MEMBER 1"/>
    <property type="match status" value="1"/>
</dbReference>
<dbReference type="GeneTree" id="ENSGT00390000003618"/>
<dbReference type="AlphaFoldDB" id="A0A4X2MAQ9"/>
<dbReference type="GO" id="GO:0005829">
    <property type="term" value="C:cytosol"/>
    <property type="evidence" value="ECO:0007669"/>
    <property type="project" value="Ensembl"/>
</dbReference>
<feature type="compositionally biased region" description="Polar residues" evidence="1">
    <location>
        <begin position="355"/>
        <end position="375"/>
    </location>
</feature>
<reference evidence="3" key="3">
    <citation type="submission" date="2025-09" db="UniProtKB">
        <authorList>
            <consortium name="Ensembl"/>
        </authorList>
    </citation>
    <scope>IDENTIFICATION</scope>
</reference>
<accession>A0A4X2MAQ9</accession>
<dbReference type="Ensembl" id="ENSVURT00010035112.1">
    <property type="protein sequence ID" value="ENSVURP00010030832.1"/>
    <property type="gene ID" value="ENSVURG00010023590.1"/>
</dbReference>
<evidence type="ECO:0000259" key="2">
    <source>
        <dbReference type="SMART" id="SM00233"/>
    </source>
</evidence>
<feature type="domain" description="PH" evidence="2">
    <location>
        <begin position="237"/>
        <end position="334"/>
    </location>
</feature>
<dbReference type="GO" id="GO:0061158">
    <property type="term" value="P:3'-UTR-mediated mRNA destabilization"/>
    <property type="evidence" value="ECO:0007669"/>
    <property type="project" value="Ensembl"/>
</dbReference>
<organism evidence="3 4">
    <name type="scientific">Vombatus ursinus</name>
    <name type="common">Common wombat</name>
    <dbReference type="NCBI Taxonomy" id="29139"/>
    <lineage>
        <taxon>Eukaryota</taxon>
        <taxon>Metazoa</taxon>
        <taxon>Chordata</taxon>
        <taxon>Craniata</taxon>
        <taxon>Vertebrata</taxon>
        <taxon>Euteleostomi</taxon>
        <taxon>Mammalia</taxon>
        <taxon>Metatheria</taxon>
        <taxon>Diprotodontia</taxon>
        <taxon>Vombatidae</taxon>
        <taxon>Vombatus</taxon>
    </lineage>
</organism>
<sequence>MGNANCVPQAPRFRASFSRKSSLKGKKEDSIRRRGGLFGSESSQDGDTKATDKILYYIPGTDIPGPESHKENVDQPFLSVFKKGRQKMPVRNLGKIVHYAKVKFKFQHCPDINDCYLELFPSCLYFQAHGSSGLTYQGLLPLTMVSISRLEIEGEYAFQITGPLPSPLLVFCPSKAELRRWLYHLEKQMDLVRGPQCPSLQFQGPLGENHLYPLPWALKHYPVHHWEGTSRESLGDVVCASRVKMQHLPSQEQHDRILVLYPSTLVILSEDSDGLNFKGELPLNAIQLNFEESDKQIRSFLIEGHLINTIRVLCASYEDYQDWLLCFRAIRLRRGGSSTRSGSESFQGPRPPLPTQFSVSGRASLTSDGRTNSWASTGAPSTSSHTSSSLPDRPVLPDSCPVGADSTPQRDHGQANPNTSSLGRRRAELRRRSSSRSSKGKGAGQLKGEEPVLRAPLRLDLGLTNLNRRSPEVSEEATADTPEKPQSPLYADPYTPTSTTHNKITDVSDLDEFLVAAKSCIGREPLSTFPTIPVSIPVPVPSPSLHPLQKKPAPQHRESPRHRGSFQVRGAGALEPSRTRQVQVTPSKEGSPDPQLRLPGGSSPSGKGHEQGRSSSEPSSGQRDFSYDNIWDKPGPPSSSRHKWHCPPASEAAGRLTQWI</sequence>
<dbReference type="OMA" id="HVLCPSQ"/>
<dbReference type="PANTHER" id="PTHR46882:SF1">
    <property type="entry name" value="PLECKSTRIN HOMOLOGY DOMAIN-CONTAINING FAMILY N MEMBER 1"/>
    <property type="match status" value="1"/>
</dbReference>
<evidence type="ECO:0000313" key="4">
    <source>
        <dbReference type="Proteomes" id="UP000314987"/>
    </source>
</evidence>
<feature type="compositionally biased region" description="Basic residues" evidence="1">
    <location>
        <begin position="423"/>
        <end position="434"/>
    </location>
</feature>
<feature type="compositionally biased region" description="Polar residues" evidence="1">
    <location>
        <begin position="579"/>
        <end position="588"/>
    </location>
</feature>
<feature type="region of interest" description="Disordered" evidence="1">
    <location>
        <begin position="338"/>
        <end position="495"/>
    </location>
</feature>
<feature type="domain" description="PH" evidence="2">
    <location>
        <begin position="96"/>
        <end position="192"/>
    </location>
</feature>
<feature type="region of interest" description="Disordered" evidence="1">
    <location>
        <begin position="1"/>
        <end position="47"/>
    </location>
</feature>
<dbReference type="OrthoDB" id="9936524at2759"/>
<dbReference type="GO" id="GO:1901612">
    <property type="term" value="F:cardiolipin binding"/>
    <property type="evidence" value="ECO:0007669"/>
    <property type="project" value="Ensembl"/>
</dbReference>
<dbReference type="InterPro" id="IPR042835">
    <property type="entry name" value="PLEKHN1"/>
</dbReference>
<reference evidence="4" key="1">
    <citation type="submission" date="2018-12" db="EMBL/GenBank/DDBJ databases">
        <authorList>
            <person name="Yazar S."/>
        </authorList>
    </citation>
    <scope>NUCLEOTIDE SEQUENCE [LARGE SCALE GENOMIC DNA]</scope>
</reference>
<dbReference type="GO" id="GO:0001786">
    <property type="term" value="F:phosphatidylserine binding"/>
    <property type="evidence" value="ECO:0007669"/>
    <property type="project" value="Ensembl"/>
</dbReference>
<evidence type="ECO:0000313" key="3">
    <source>
        <dbReference type="Ensembl" id="ENSVURP00010030832.1"/>
    </source>
</evidence>
<dbReference type="GO" id="GO:0001666">
    <property type="term" value="P:response to hypoxia"/>
    <property type="evidence" value="ECO:0007669"/>
    <property type="project" value="Ensembl"/>
</dbReference>
<gene>
    <name evidence="3" type="primary">PLEKHN1</name>
</gene>
<dbReference type="InterPro" id="IPR001849">
    <property type="entry name" value="PH_domain"/>
</dbReference>
<dbReference type="RefSeq" id="XP_027711357.1">
    <property type="nucleotide sequence ID" value="XM_027855556.1"/>
</dbReference>
<dbReference type="GO" id="GO:0005856">
    <property type="term" value="C:cytoskeleton"/>
    <property type="evidence" value="ECO:0007669"/>
    <property type="project" value="Ensembl"/>
</dbReference>
<dbReference type="SMART" id="SM00233">
    <property type="entry name" value="PH"/>
    <property type="match status" value="2"/>
</dbReference>
<dbReference type="CTD" id="84069"/>
<dbReference type="GO" id="GO:0070300">
    <property type="term" value="F:phosphatidic acid binding"/>
    <property type="evidence" value="ECO:0007669"/>
    <property type="project" value="Ensembl"/>
</dbReference>
<proteinExistence type="predicted"/>
<reference evidence="3" key="2">
    <citation type="submission" date="2025-08" db="UniProtKB">
        <authorList>
            <consortium name="Ensembl"/>
        </authorList>
    </citation>
    <scope>IDENTIFICATION</scope>
</reference>
<dbReference type="Gene3D" id="2.30.29.30">
    <property type="entry name" value="Pleckstrin-homology domain (PH domain)/Phosphotyrosine-binding domain (PTB)"/>
    <property type="match status" value="2"/>
</dbReference>
<dbReference type="GO" id="GO:0005886">
    <property type="term" value="C:plasma membrane"/>
    <property type="evidence" value="ECO:0007669"/>
    <property type="project" value="Ensembl"/>
</dbReference>
<feature type="compositionally biased region" description="Polar residues" evidence="1">
    <location>
        <begin position="613"/>
        <end position="623"/>
    </location>
</feature>
<dbReference type="STRING" id="29139.ENSVURP00010030832"/>
<feature type="region of interest" description="Disordered" evidence="1">
    <location>
        <begin position="543"/>
        <end position="660"/>
    </location>
</feature>
<evidence type="ECO:0000256" key="1">
    <source>
        <dbReference type="SAM" id="MobiDB-lite"/>
    </source>
</evidence>
<dbReference type="GeneID" id="114038290"/>
<dbReference type="InterPro" id="IPR037839">
    <property type="entry name" value="PLEKHN1_PH"/>
</dbReference>
<name>A0A4X2MAQ9_VOMUR</name>
<dbReference type="InterPro" id="IPR011993">
    <property type="entry name" value="PH-like_dom_sf"/>
</dbReference>
<feature type="compositionally biased region" description="Low complexity" evidence="1">
    <location>
        <begin position="376"/>
        <end position="389"/>
    </location>
</feature>
<keyword evidence="4" id="KW-1185">Reference proteome</keyword>
<dbReference type="GO" id="GO:0031966">
    <property type="term" value="C:mitochondrial membrane"/>
    <property type="evidence" value="ECO:0007669"/>
    <property type="project" value="Ensembl"/>
</dbReference>
<dbReference type="Proteomes" id="UP000314987">
    <property type="component" value="Unassembled WGS sequence"/>
</dbReference>
<dbReference type="GO" id="GO:0043065">
    <property type="term" value="P:positive regulation of apoptotic process"/>
    <property type="evidence" value="ECO:0007669"/>
    <property type="project" value="Ensembl"/>
</dbReference>
<feature type="compositionally biased region" description="Low complexity" evidence="1">
    <location>
        <begin position="338"/>
        <end position="348"/>
    </location>
</feature>
<dbReference type="SUPFAM" id="SSF50729">
    <property type="entry name" value="PH domain-like"/>
    <property type="match status" value="2"/>
</dbReference>
<dbReference type="CDD" id="cd13323">
    <property type="entry name" value="PH_PLEKHN1"/>
    <property type="match status" value="1"/>
</dbReference>
<dbReference type="GO" id="GO:1901981">
    <property type="term" value="F:phosphatidylinositol phosphate binding"/>
    <property type="evidence" value="ECO:0007669"/>
    <property type="project" value="Ensembl"/>
</dbReference>
<protein>
    <submittedName>
        <fullName evidence="3">Pleckstrin homology domain containing N1</fullName>
    </submittedName>
</protein>